<proteinExistence type="predicted"/>
<dbReference type="PANTHER" id="PTHR33630">
    <property type="entry name" value="CUTINASE RV1984C-RELATED-RELATED"/>
    <property type="match status" value="1"/>
</dbReference>
<sequence>MKANTIVLAATQALVAAANPVPGIQERQSCPGVHVFGARETTVSPGFGSSGAVVNLITQTYPGSTSEAISYPACGGQASCGGVSYAASVKQGVSAVVSAVNAFNKKCPNTSLVLVGYSQGGQIFDDALCGGGDTAEGISNTAVPLSSAAVSQIKAAIFMGDPRFVAGLPYEVGTCKAGGFDARPSGFSCPSAAKIQSYCDAADPYCCKGNNAATHQGYGSEYGQKALTFVKGKIQAKKQSFPVQACT</sequence>
<dbReference type="GO" id="GO:0052689">
    <property type="term" value="F:carboxylic ester hydrolase activity"/>
    <property type="evidence" value="ECO:0007669"/>
    <property type="project" value="UniProtKB-ARBA"/>
</dbReference>
<organism evidence="4 5">
    <name type="scientific">Diaporthe helianthi</name>
    <dbReference type="NCBI Taxonomy" id="158607"/>
    <lineage>
        <taxon>Eukaryota</taxon>
        <taxon>Fungi</taxon>
        <taxon>Dikarya</taxon>
        <taxon>Ascomycota</taxon>
        <taxon>Pezizomycotina</taxon>
        <taxon>Sordariomycetes</taxon>
        <taxon>Sordariomycetidae</taxon>
        <taxon>Diaporthales</taxon>
        <taxon>Diaporthaceae</taxon>
        <taxon>Diaporthe</taxon>
    </lineage>
</organism>
<dbReference type="STRING" id="158607.A0A2P5I2Z5"/>
<dbReference type="Proteomes" id="UP000094444">
    <property type="component" value="Unassembled WGS sequence"/>
</dbReference>
<dbReference type="Gene3D" id="3.40.50.1820">
    <property type="entry name" value="alpha/beta hydrolase"/>
    <property type="match status" value="1"/>
</dbReference>
<comment type="caution">
    <text evidence="4">The sequence shown here is derived from an EMBL/GenBank/DDBJ whole genome shotgun (WGS) entry which is preliminary data.</text>
</comment>
<dbReference type="PANTHER" id="PTHR33630:SF13">
    <property type="entry name" value="ACETYLXYLAN ESTERASE"/>
    <property type="match status" value="1"/>
</dbReference>
<dbReference type="SUPFAM" id="SSF53474">
    <property type="entry name" value="alpha/beta-Hydrolases"/>
    <property type="match status" value="1"/>
</dbReference>
<dbReference type="AlphaFoldDB" id="A0A2P5I2Z5"/>
<dbReference type="InterPro" id="IPR029058">
    <property type="entry name" value="AB_hydrolase_fold"/>
</dbReference>
<feature type="signal peptide" evidence="3">
    <location>
        <begin position="1"/>
        <end position="18"/>
    </location>
</feature>
<name>A0A2P5I2Z5_DIAHE</name>
<keyword evidence="3" id="KW-0732">Signal</keyword>
<evidence type="ECO:0000256" key="3">
    <source>
        <dbReference type="SAM" id="SignalP"/>
    </source>
</evidence>
<evidence type="ECO:0000256" key="2">
    <source>
        <dbReference type="ARBA" id="ARBA00023157"/>
    </source>
</evidence>
<evidence type="ECO:0000313" key="5">
    <source>
        <dbReference type="Proteomes" id="UP000094444"/>
    </source>
</evidence>
<dbReference type="OrthoDB" id="6020543at2759"/>
<keyword evidence="1" id="KW-0378">Hydrolase</keyword>
<keyword evidence="5" id="KW-1185">Reference proteome</keyword>
<dbReference type="InParanoid" id="A0A2P5I2Z5"/>
<dbReference type="InterPro" id="IPR000675">
    <property type="entry name" value="Cutinase/axe"/>
</dbReference>
<protein>
    <submittedName>
        <fullName evidence="4">Acetylxylan esterase</fullName>
    </submittedName>
</protein>
<accession>A0A2P5I2Z5</accession>
<feature type="chain" id="PRO_5015200169" evidence="3">
    <location>
        <begin position="19"/>
        <end position="247"/>
    </location>
</feature>
<evidence type="ECO:0000313" key="4">
    <source>
        <dbReference type="EMBL" id="POS76882.1"/>
    </source>
</evidence>
<evidence type="ECO:0000256" key="1">
    <source>
        <dbReference type="ARBA" id="ARBA00022801"/>
    </source>
</evidence>
<dbReference type="SMART" id="SM01110">
    <property type="entry name" value="Cutinase"/>
    <property type="match status" value="1"/>
</dbReference>
<gene>
    <name evidence="4" type="ORF">DHEL01_v204722</name>
</gene>
<dbReference type="Pfam" id="PF01083">
    <property type="entry name" value="Cutinase"/>
    <property type="match status" value="1"/>
</dbReference>
<dbReference type="EMBL" id="MAVT02000323">
    <property type="protein sequence ID" value="POS76882.1"/>
    <property type="molecule type" value="Genomic_DNA"/>
</dbReference>
<reference evidence="4" key="1">
    <citation type="submission" date="2017-09" db="EMBL/GenBank/DDBJ databases">
        <title>Polyketide synthases of a Diaporthe helianthi virulent isolate.</title>
        <authorList>
            <person name="Baroncelli R."/>
        </authorList>
    </citation>
    <scope>NUCLEOTIDE SEQUENCE [LARGE SCALE GENOMIC DNA]</scope>
    <source>
        <strain evidence="4">7/96</strain>
    </source>
</reference>
<keyword evidence="2" id="KW-1015">Disulfide bond</keyword>